<gene>
    <name evidence="2" type="ORF">JEU11_07455</name>
</gene>
<feature type="transmembrane region" description="Helical" evidence="1">
    <location>
        <begin position="115"/>
        <end position="133"/>
    </location>
</feature>
<accession>A0ABS0WCS3</accession>
<reference evidence="2 3" key="1">
    <citation type="submission" date="2020-12" db="EMBL/GenBank/DDBJ databases">
        <title>Draft genome sequences of nine environmental bacterial isolates colonizing plastic.</title>
        <authorList>
            <person name="Borre I."/>
            <person name="Sonnenschein E.C."/>
        </authorList>
    </citation>
    <scope>NUCLEOTIDE SEQUENCE [LARGE SCALE GENOMIC DNA]</scope>
    <source>
        <strain evidence="2 3">IB30</strain>
    </source>
</reference>
<name>A0ABS0WCS3_9ALTE</name>
<keyword evidence="1" id="KW-0812">Transmembrane</keyword>
<dbReference type="RefSeq" id="WP_198824224.1">
    <property type="nucleotide sequence ID" value="NZ_JAEILT010000009.1"/>
</dbReference>
<keyword evidence="1" id="KW-1133">Transmembrane helix</keyword>
<evidence type="ECO:0000256" key="1">
    <source>
        <dbReference type="SAM" id="Phobius"/>
    </source>
</evidence>
<sequence>MLLAFYGLVWGLTVENYDPELQYEIKNGKLTKSHISKERITFLIDTTDGEYFFSASDGDLRGLEDIFNSVDRPSIELQTYRFNGKEKILFLKAESTVFFTERDVIKKVKQWKKSVYLVSFFLCLLGVVGFLFGDKLRKLDESKGS</sequence>
<comment type="caution">
    <text evidence="2">The sequence shown here is derived from an EMBL/GenBank/DDBJ whole genome shotgun (WGS) entry which is preliminary data.</text>
</comment>
<protein>
    <submittedName>
        <fullName evidence="2">Uncharacterized protein</fullName>
    </submittedName>
</protein>
<dbReference type="Proteomes" id="UP000649232">
    <property type="component" value="Unassembled WGS sequence"/>
</dbReference>
<evidence type="ECO:0000313" key="2">
    <source>
        <dbReference type="EMBL" id="MBJ2136284.1"/>
    </source>
</evidence>
<keyword evidence="1" id="KW-0472">Membrane</keyword>
<proteinExistence type="predicted"/>
<evidence type="ECO:0000313" key="3">
    <source>
        <dbReference type="Proteomes" id="UP000649232"/>
    </source>
</evidence>
<organism evidence="2 3">
    <name type="scientific">Paraglaciecola chathamensis</name>
    <dbReference type="NCBI Taxonomy" id="368405"/>
    <lineage>
        <taxon>Bacteria</taxon>
        <taxon>Pseudomonadati</taxon>
        <taxon>Pseudomonadota</taxon>
        <taxon>Gammaproteobacteria</taxon>
        <taxon>Alteromonadales</taxon>
        <taxon>Alteromonadaceae</taxon>
        <taxon>Paraglaciecola</taxon>
    </lineage>
</organism>
<dbReference type="EMBL" id="JAEILT010000009">
    <property type="protein sequence ID" value="MBJ2136284.1"/>
    <property type="molecule type" value="Genomic_DNA"/>
</dbReference>